<dbReference type="InterPro" id="IPR041201">
    <property type="entry name" value="PTPRJ_TM"/>
</dbReference>
<dbReference type="Pfam" id="PF00041">
    <property type="entry name" value="fn3"/>
    <property type="match status" value="12"/>
</dbReference>
<dbReference type="FunFam" id="3.90.190.10:FF:000009">
    <property type="entry name" value="Receptor-type tyrosine-protein phosphatase beta"/>
    <property type="match status" value="1"/>
</dbReference>
<dbReference type="PRINTS" id="PR00700">
    <property type="entry name" value="PRTYPHPHTASE"/>
</dbReference>
<dbReference type="InterPro" id="IPR003595">
    <property type="entry name" value="Tyr_Pase_cat"/>
</dbReference>
<dbReference type="SMART" id="SM00404">
    <property type="entry name" value="PTPc_motif"/>
    <property type="match status" value="1"/>
</dbReference>
<reference evidence="16" key="2">
    <citation type="submission" date="2025-08" db="UniProtKB">
        <authorList>
            <consortium name="Ensembl"/>
        </authorList>
    </citation>
    <scope>IDENTIFICATION</scope>
</reference>
<dbReference type="PROSITE" id="PS00383">
    <property type="entry name" value="TYR_PHOSPHATASE_1"/>
    <property type="match status" value="1"/>
</dbReference>
<evidence type="ECO:0000256" key="12">
    <source>
        <dbReference type="ARBA" id="ARBA00051722"/>
    </source>
</evidence>
<dbReference type="FunFam" id="2.60.40.10:FF:000369">
    <property type="entry name" value="Protein tyrosine phosphatase, receptor type B"/>
    <property type="match status" value="8"/>
</dbReference>
<feature type="domain" description="Fibronectin type-III" evidence="15">
    <location>
        <begin position="452"/>
        <end position="539"/>
    </location>
</feature>
<dbReference type="GO" id="GO:0004725">
    <property type="term" value="F:protein tyrosine phosphatase activity"/>
    <property type="evidence" value="ECO:0007669"/>
    <property type="project" value="UniProtKB-EC"/>
</dbReference>
<dbReference type="CDD" id="cd00063">
    <property type="entry name" value="FN3"/>
    <property type="match status" value="9"/>
</dbReference>
<dbReference type="Proteomes" id="UP000472267">
    <property type="component" value="Chromosome 7"/>
</dbReference>
<keyword evidence="9" id="KW-0472">Membrane</keyword>
<evidence type="ECO:0000259" key="15">
    <source>
        <dbReference type="PROSITE" id="PS50853"/>
    </source>
</evidence>
<evidence type="ECO:0000256" key="10">
    <source>
        <dbReference type="ARBA" id="ARBA00023180"/>
    </source>
</evidence>
<gene>
    <name evidence="16" type="primary">LOC115392398</name>
</gene>
<dbReference type="GO" id="GO:0001525">
    <property type="term" value="P:angiogenesis"/>
    <property type="evidence" value="ECO:0007669"/>
    <property type="project" value="TreeGrafter"/>
</dbReference>
<feature type="domain" description="Tyrosine-protein phosphatase" evidence="13">
    <location>
        <begin position="1492"/>
        <end position="1752"/>
    </location>
</feature>
<dbReference type="GO" id="GO:0043235">
    <property type="term" value="C:receptor complex"/>
    <property type="evidence" value="ECO:0007669"/>
    <property type="project" value="TreeGrafter"/>
</dbReference>
<dbReference type="SUPFAM" id="SSF49265">
    <property type="entry name" value="Fibronectin type III"/>
    <property type="match status" value="13"/>
</dbReference>
<comment type="similarity">
    <text evidence="11">Belongs to the protein-tyrosine phosphatase family. Receptor class 3 subfamily.</text>
</comment>
<keyword evidence="4" id="KW-0732">Signal</keyword>
<dbReference type="InterPro" id="IPR036116">
    <property type="entry name" value="FN3_sf"/>
</dbReference>
<dbReference type="InterPro" id="IPR029021">
    <property type="entry name" value="Prot-tyrosine_phosphatase-like"/>
</dbReference>
<evidence type="ECO:0000259" key="13">
    <source>
        <dbReference type="PROSITE" id="PS50055"/>
    </source>
</evidence>
<dbReference type="Pfam" id="PF18861">
    <property type="entry name" value="PTP_tm"/>
    <property type="match status" value="1"/>
</dbReference>
<comment type="subcellular location">
    <subcellularLocation>
        <location evidence="1">Membrane</location>
        <topology evidence="1">Single-pass type I membrane protein</topology>
    </subcellularLocation>
</comment>
<dbReference type="InterPro" id="IPR000242">
    <property type="entry name" value="PTP_cat"/>
</dbReference>
<dbReference type="PROSITE" id="PS50055">
    <property type="entry name" value="TYR_PHOSPHATASE_PTP"/>
    <property type="match status" value="1"/>
</dbReference>
<sequence>MSSLVLPAPPAVAGLRVSSSRDSASLWWRVEAGRVERLWVELWDEDGSLLRNVSVQNSTSSMQLDVLRPGTRYSVTVATEAFGRRSSASTQLLTVPGPVSELVLLSESSQRLGASWTPPAGGVEEYQLTLWASGSSPQQRRVPPNVTRAAFDGLTPGRRYQLTVRTWTGGLGSDSSVWGRTVPAPPSGLSMVADGGGLRLSWTAPAGEWDGYGVVLRDGTRVLVNQSLGRMETRLLFPGAGLDLVPGRVYTAEVSAHSGTLGSSARCAGRVGKSPAAVQLLPLQADPASLTVRWRTPPGQWDGLTVQLRDAEDEAPPTQRTVHREAVDCTFTGLTPGRRYTVTVTTSSGNLSASTSAWTWTAPAAVSRLRVSNRGTTDSLLAQWDAAPGDRDWYQVLLVSDSSVIKNQSVETDAVAFSALRPGAAYRVVVTTVRAGLRSRQAVEDGRTVPAAVCDVSVSNNGRSDFLTVSWRPPLGEVDRYLVTLSEPDRPLHSVVVSKSNPGCVFKSLVPGRLYNVSISSCSGQFQNQTLTQERTQPAAVQGLTASHAAQDGFLKVSWRPAAGDLDSYRVLVQHNNEPLHNRSVAAASSGCSFSGLVPGRLYTVTVRTRSGRYGAAAATHGRTLPAPVRSLAAEARGPEALGVRWAAAPGDLDHYEVQLLFRDLKVFPPVTLGAERDGCVLTALTPGRLYRVLVTTCSGRYQAARHTQARTAPSQVRNLRVSPGGDGGGLTVSWTPGGGDVDGFWVSLSQRGRPLSSRSVPRDQHQAAFGSLQPGAQYEATVTTESGELRSSQSAAARTVPAVVTGLQVDSLVWSCGLQVSWQEAVGVADSYFLQVLDGRGVPVANASRPIGLGSHRFDGLTPGRRYRVLVQTSSGGVQSPAVSTETRTRPAAVTDLSVGENSTCSLTFRWSPPAGDFTHCEAVLYGADDTLQERRRVRPGGRQASFQGLRAGAPYRVEVLIHSGDLTNQTSMWARTVPAAVVSLRVQGGSSPDALWVSWTGGGGEVSGYLLSLVQSDGSVEAEQRLGPEASEFTFSGLVPGRLYTAEVLSLSGEQRNRASSRGRTAPRPPTAFLFRGVTNTSLEVSWSGPLDSDYDDFRLRWTPEDQLSVINPYHSRTAGSRILTGLFPGRRYTFSLCTVSGATEPGTSPSFSTAIHSSIRTKPERVVGLHCRPQSSTSISCSWGPPLADFDSFTIECLHQDSETLVYSRRTARDSTSYVITQLEPHKRYTVSMKVISDGMTSDEVQDSVITMIDRPPVPDLSTRVGEQVEVSRSSITFSFNCSWFSDVNGAVRFFTVVVMESAGEPGPDQHHPLPSYQDYSSNRSVRSYQTAYFPSRCPDRPGSSVSVRLGTGMDALGGSCDNQDQASRVWDYCDGPLKPRTAYRLSIRAFTQLFDDSKDLKESSLFTDTFLSPPITTQPESLPGFMEGLSAGVFLITVLVLVSALLVCRHRAHKVVCVFSGWRRVHPIRSVNFENHLNNLQADSHFLLSEEYEDLKDVGRCQTLDAALLPENRGKNRYNNILPYDSTRVKLSYVDDDPCSDYINASYIPGERFRREYVAAQGPLPGTKDDFWKLVWEQNVQNLVMVTQCVEKGRVKCDHYWPPDQDPLYYGDLVVHMLSESVLPEWTIREFNICSEDQLGLRRLVRQFHYTVWPDHGVPETTQSLIQFVRTVRDYVNRCPGSGPTVVHCSAGVGRTGTFIVLDRVLQQLDSSDTLDIYGSVFDLRLHRSHMVQTQGQYLFIHQCVRDVLRARKLRCEQEQLVHLRP</sequence>
<feature type="domain" description="Tyrosine specific protein phosphatases" evidence="14">
    <location>
        <begin position="1667"/>
        <end position="1743"/>
    </location>
</feature>
<keyword evidence="5" id="KW-0677">Repeat</keyword>
<protein>
    <recommendedName>
        <fullName evidence="2">protein-tyrosine-phosphatase</fullName>
        <ecNumber evidence="2">3.1.3.48</ecNumber>
    </recommendedName>
</protein>
<keyword evidence="7" id="KW-0904">Protein phosphatase</keyword>
<feature type="domain" description="Fibronectin type-III" evidence="15">
    <location>
        <begin position="540"/>
        <end position="628"/>
    </location>
</feature>
<dbReference type="PROSITE" id="PS50853">
    <property type="entry name" value="FN3"/>
    <property type="match status" value="8"/>
</dbReference>
<evidence type="ECO:0000256" key="3">
    <source>
        <dbReference type="ARBA" id="ARBA00022692"/>
    </source>
</evidence>
<dbReference type="Pfam" id="PF00102">
    <property type="entry name" value="Y_phosphatase"/>
    <property type="match status" value="1"/>
</dbReference>
<keyword evidence="3" id="KW-0812">Transmembrane</keyword>
<dbReference type="InterPro" id="IPR013783">
    <property type="entry name" value="Ig-like_fold"/>
</dbReference>
<dbReference type="SMART" id="SM00194">
    <property type="entry name" value="PTPc"/>
    <property type="match status" value="1"/>
</dbReference>
<feature type="domain" description="Fibronectin type-III" evidence="15">
    <location>
        <begin position="1068"/>
        <end position="1163"/>
    </location>
</feature>
<evidence type="ECO:0000259" key="14">
    <source>
        <dbReference type="PROSITE" id="PS50056"/>
    </source>
</evidence>
<evidence type="ECO:0000256" key="6">
    <source>
        <dbReference type="ARBA" id="ARBA00022801"/>
    </source>
</evidence>
<keyword evidence="6" id="KW-0378">Hydrolase</keyword>
<dbReference type="InterPro" id="IPR016130">
    <property type="entry name" value="Tyr_Pase_AS"/>
</dbReference>
<evidence type="ECO:0000313" key="17">
    <source>
        <dbReference type="Proteomes" id="UP000472267"/>
    </source>
</evidence>
<evidence type="ECO:0000256" key="7">
    <source>
        <dbReference type="ARBA" id="ARBA00022912"/>
    </source>
</evidence>
<evidence type="ECO:0000256" key="4">
    <source>
        <dbReference type="ARBA" id="ARBA00022729"/>
    </source>
</evidence>
<dbReference type="PANTHER" id="PTHR46957:SF2">
    <property type="entry name" value="RECEPTOR-TYPE TYROSINE-PROTEIN PHOSPHATASE BETA"/>
    <property type="match status" value="1"/>
</dbReference>
<evidence type="ECO:0000256" key="9">
    <source>
        <dbReference type="ARBA" id="ARBA00023136"/>
    </source>
</evidence>
<evidence type="ECO:0000256" key="2">
    <source>
        <dbReference type="ARBA" id="ARBA00013064"/>
    </source>
</evidence>
<keyword evidence="17" id="KW-1185">Reference proteome</keyword>
<feature type="domain" description="Fibronectin type-III" evidence="15">
    <location>
        <begin position="1165"/>
        <end position="1259"/>
    </location>
</feature>
<keyword evidence="10" id="KW-0325">Glycoprotein</keyword>
<evidence type="ECO:0000256" key="8">
    <source>
        <dbReference type="ARBA" id="ARBA00022989"/>
    </source>
</evidence>
<keyword evidence="8" id="KW-1133">Transmembrane helix</keyword>
<dbReference type="InterPro" id="IPR003961">
    <property type="entry name" value="FN3_dom"/>
</dbReference>
<dbReference type="EC" id="3.1.3.48" evidence="2"/>
<dbReference type="SUPFAM" id="SSF52799">
    <property type="entry name" value="(Phosphotyrosine protein) phosphatases II"/>
    <property type="match status" value="1"/>
</dbReference>
<evidence type="ECO:0000256" key="1">
    <source>
        <dbReference type="ARBA" id="ARBA00004479"/>
    </source>
</evidence>
<dbReference type="Ensembl" id="ENSSFAT00005019647.1">
    <property type="protein sequence ID" value="ENSSFAP00005018880.1"/>
    <property type="gene ID" value="ENSSFAG00005009294.1"/>
</dbReference>
<proteinExistence type="inferred from homology"/>
<name>A0A672GPJ3_SALFA</name>
<feature type="domain" description="Fibronectin type-III" evidence="15">
    <location>
        <begin position="716"/>
        <end position="803"/>
    </location>
</feature>
<dbReference type="GO" id="GO:0045296">
    <property type="term" value="F:cadherin binding"/>
    <property type="evidence" value="ECO:0007669"/>
    <property type="project" value="TreeGrafter"/>
</dbReference>
<feature type="domain" description="Fibronectin type-III" evidence="15">
    <location>
        <begin position="274"/>
        <end position="364"/>
    </location>
</feature>
<accession>A0A672GPJ3</accession>
<evidence type="ECO:0000256" key="11">
    <source>
        <dbReference type="ARBA" id="ARBA00025789"/>
    </source>
</evidence>
<dbReference type="Gene3D" id="3.90.190.10">
    <property type="entry name" value="Protein tyrosine phosphatase superfamily"/>
    <property type="match status" value="1"/>
</dbReference>
<organism evidence="16 17">
    <name type="scientific">Salarias fasciatus</name>
    <name type="common">Jewelled blenny</name>
    <name type="synonym">Blennius fasciatus</name>
    <dbReference type="NCBI Taxonomy" id="181472"/>
    <lineage>
        <taxon>Eukaryota</taxon>
        <taxon>Metazoa</taxon>
        <taxon>Chordata</taxon>
        <taxon>Craniata</taxon>
        <taxon>Vertebrata</taxon>
        <taxon>Euteleostomi</taxon>
        <taxon>Actinopterygii</taxon>
        <taxon>Neopterygii</taxon>
        <taxon>Teleostei</taxon>
        <taxon>Neoteleostei</taxon>
        <taxon>Acanthomorphata</taxon>
        <taxon>Ovalentaria</taxon>
        <taxon>Blenniimorphae</taxon>
        <taxon>Blenniiformes</taxon>
        <taxon>Blennioidei</taxon>
        <taxon>Blenniidae</taxon>
        <taxon>Salariinae</taxon>
        <taxon>Salarias</taxon>
    </lineage>
</organism>
<reference evidence="16" key="3">
    <citation type="submission" date="2025-09" db="UniProtKB">
        <authorList>
            <consortium name="Ensembl"/>
        </authorList>
    </citation>
    <scope>IDENTIFICATION</scope>
</reference>
<dbReference type="SMART" id="SM00060">
    <property type="entry name" value="FN3"/>
    <property type="match status" value="15"/>
</dbReference>
<dbReference type="PANTHER" id="PTHR46957">
    <property type="entry name" value="CYTOKINE RECEPTOR"/>
    <property type="match status" value="1"/>
</dbReference>
<dbReference type="GO" id="GO:0016020">
    <property type="term" value="C:membrane"/>
    <property type="evidence" value="ECO:0007669"/>
    <property type="project" value="UniProtKB-SubCell"/>
</dbReference>
<dbReference type="InterPro" id="IPR000387">
    <property type="entry name" value="Tyr_Pase_dom"/>
</dbReference>
<feature type="domain" description="Fibronectin type-III" evidence="15">
    <location>
        <begin position="804"/>
        <end position="894"/>
    </location>
</feature>
<evidence type="ECO:0000256" key="5">
    <source>
        <dbReference type="ARBA" id="ARBA00022737"/>
    </source>
</evidence>
<dbReference type="Gene3D" id="2.60.40.10">
    <property type="entry name" value="Immunoglobulins"/>
    <property type="match status" value="13"/>
</dbReference>
<comment type="catalytic activity">
    <reaction evidence="12">
        <text>O-phospho-L-tyrosyl-[protein] + H2O = L-tyrosyl-[protein] + phosphate</text>
        <dbReference type="Rhea" id="RHEA:10684"/>
        <dbReference type="Rhea" id="RHEA-COMP:10136"/>
        <dbReference type="Rhea" id="RHEA-COMP:20101"/>
        <dbReference type="ChEBI" id="CHEBI:15377"/>
        <dbReference type="ChEBI" id="CHEBI:43474"/>
        <dbReference type="ChEBI" id="CHEBI:46858"/>
        <dbReference type="ChEBI" id="CHEBI:61978"/>
        <dbReference type="EC" id="3.1.3.48"/>
    </reaction>
</comment>
<dbReference type="PROSITE" id="PS50056">
    <property type="entry name" value="TYR_PHOSPHATASE_2"/>
    <property type="match status" value="1"/>
</dbReference>
<evidence type="ECO:0000313" key="16">
    <source>
        <dbReference type="Ensembl" id="ENSSFAP00005018880.1"/>
    </source>
</evidence>
<dbReference type="InterPro" id="IPR050713">
    <property type="entry name" value="RTP_Phos/Ushers"/>
</dbReference>
<feature type="domain" description="Fibronectin type-III" evidence="15">
    <location>
        <begin position="98"/>
        <end position="187"/>
    </location>
</feature>
<reference evidence="16" key="1">
    <citation type="submission" date="2019-06" db="EMBL/GenBank/DDBJ databases">
        <authorList>
            <consortium name="Wellcome Sanger Institute Data Sharing"/>
        </authorList>
    </citation>
    <scope>NUCLEOTIDE SEQUENCE [LARGE SCALE GENOMIC DNA]</scope>
</reference>